<keyword evidence="3" id="KW-0862">Zinc</keyword>
<evidence type="ECO:0000313" key="6">
    <source>
        <dbReference type="EMBL" id="SPD22466.1"/>
    </source>
</evidence>
<feature type="region of interest" description="Disordered" evidence="4">
    <location>
        <begin position="138"/>
        <end position="220"/>
    </location>
</feature>
<dbReference type="Gene3D" id="3.30.40.10">
    <property type="entry name" value="Zinc/RING finger domain, C3HC4 (zinc finger)"/>
    <property type="match status" value="1"/>
</dbReference>
<dbReference type="InterPro" id="IPR001005">
    <property type="entry name" value="SANT/Myb"/>
</dbReference>
<dbReference type="SMART" id="SM00717">
    <property type="entry name" value="SANT"/>
    <property type="match status" value="1"/>
</dbReference>
<evidence type="ECO:0000256" key="4">
    <source>
        <dbReference type="SAM" id="MobiDB-lite"/>
    </source>
</evidence>
<dbReference type="InterPro" id="IPR009057">
    <property type="entry name" value="Homeodomain-like_sf"/>
</dbReference>
<keyword evidence="2" id="KW-0863">Zinc-finger</keyword>
<name>A0A2N9I932_FAGSY</name>
<dbReference type="GO" id="GO:0008270">
    <property type="term" value="F:zinc ion binding"/>
    <property type="evidence" value="ECO:0007669"/>
    <property type="project" value="UniProtKB-KW"/>
</dbReference>
<dbReference type="CDD" id="cd11660">
    <property type="entry name" value="SANT_TRF"/>
    <property type="match status" value="1"/>
</dbReference>
<feature type="domain" description="Myb-like" evidence="5">
    <location>
        <begin position="229"/>
        <end position="290"/>
    </location>
</feature>
<dbReference type="InterPro" id="IPR001965">
    <property type="entry name" value="Znf_PHD"/>
</dbReference>
<dbReference type="PANTHER" id="PTHR47863:SF5">
    <property type="entry name" value="HOMEODOMAIN-LIKE PROTEIN WITH RING_FYVE_PHD-TYPE ZINC FINGER DOMAIN-CONTAINING PROTEIN-RELATED"/>
    <property type="match status" value="1"/>
</dbReference>
<feature type="compositionally biased region" description="Basic and acidic residues" evidence="4">
    <location>
        <begin position="149"/>
        <end position="172"/>
    </location>
</feature>
<protein>
    <recommendedName>
        <fullName evidence="5">Myb-like domain-containing protein</fullName>
    </recommendedName>
</protein>
<proteinExistence type="predicted"/>
<dbReference type="EMBL" id="OIVN01005445">
    <property type="protein sequence ID" value="SPD22466.1"/>
    <property type="molecule type" value="Genomic_DNA"/>
</dbReference>
<evidence type="ECO:0000256" key="2">
    <source>
        <dbReference type="ARBA" id="ARBA00022771"/>
    </source>
</evidence>
<gene>
    <name evidence="6" type="ORF">FSB_LOCUS50348</name>
</gene>
<feature type="compositionally biased region" description="Basic and acidic residues" evidence="4">
    <location>
        <begin position="202"/>
        <end position="219"/>
    </location>
</feature>
<reference evidence="6" key="1">
    <citation type="submission" date="2018-02" db="EMBL/GenBank/DDBJ databases">
        <authorList>
            <person name="Cohen D.B."/>
            <person name="Kent A.D."/>
        </authorList>
    </citation>
    <scope>NUCLEOTIDE SEQUENCE</scope>
</reference>
<dbReference type="AlphaFoldDB" id="A0A2N9I932"/>
<dbReference type="PROSITE" id="PS01359">
    <property type="entry name" value="ZF_PHD_1"/>
    <property type="match status" value="1"/>
</dbReference>
<dbReference type="SUPFAM" id="SSF46689">
    <property type="entry name" value="Homeodomain-like"/>
    <property type="match status" value="1"/>
</dbReference>
<evidence type="ECO:0000256" key="3">
    <source>
        <dbReference type="ARBA" id="ARBA00022833"/>
    </source>
</evidence>
<dbReference type="SMART" id="SM00249">
    <property type="entry name" value="PHD"/>
    <property type="match status" value="1"/>
</dbReference>
<dbReference type="Gene3D" id="1.10.10.60">
    <property type="entry name" value="Homeodomain-like"/>
    <property type="match status" value="1"/>
</dbReference>
<dbReference type="InterPro" id="IPR019786">
    <property type="entry name" value="Zinc_finger_PHD-type_CS"/>
</dbReference>
<dbReference type="InterPro" id="IPR011011">
    <property type="entry name" value="Znf_FYVE_PHD"/>
</dbReference>
<feature type="compositionally biased region" description="Basic residues" evidence="4">
    <location>
        <begin position="181"/>
        <end position="194"/>
    </location>
</feature>
<dbReference type="Pfam" id="PF00249">
    <property type="entry name" value="Myb_DNA-binding"/>
    <property type="match status" value="1"/>
</dbReference>
<dbReference type="PROSITE" id="PS50090">
    <property type="entry name" value="MYB_LIKE"/>
    <property type="match status" value="1"/>
</dbReference>
<dbReference type="PANTHER" id="PTHR47863">
    <property type="entry name" value="RING/FYVE/PHD ZINC FINGER SUPERFAMILY PROTEIN"/>
    <property type="match status" value="1"/>
</dbReference>
<keyword evidence="1" id="KW-0479">Metal-binding</keyword>
<sequence length="292" mass="33082">MASESNDWLKETCIICNKGGNVLRCTQTGCPLALHHNCMSWESISHDSGQFYCPYCSYKRALLLAQQLRKKAVLAKEALFKFLATPNSQDQHNVVVDDDDDEVHANPNANHTELQEEEQAEPFNTCQTAADAALHVSKQGSKDGLNVSEENKGSSEDEEHAHAPKAGFRNDDSDTETLATRTRRVKQRAQKKAHPLNVDTSTKTEENSTSKSRQPKESLKQYTPMIFPTAKRKRLNWTAEEEDMLKEGVHHFSASAKKNVPWRKILDLGRHKFHKSRTPADLKDKWRNMTAK</sequence>
<evidence type="ECO:0000259" key="5">
    <source>
        <dbReference type="PROSITE" id="PS50090"/>
    </source>
</evidence>
<dbReference type="SUPFAM" id="SSF57903">
    <property type="entry name" value="FYVE/PHD zinc finger"/>
    <property type="match status" value="1"/>
</dbReference>
<evidence type="ECO:0000256" key="1">
    <source>
        <dbReference type="ARBA" id="ARBA00022723"/>
    </source>
</evidence>
<dbReference type="InterPro" id="IPR013083">
    <property type="entry name" value="Znf_RING/FYVE/PHD"/>
</dbReference>
<accession>A0A2N9I932</accession>
<organism evidence="6">
    <name type="scientific">Fagus sylvatica</name>
    <name type="common">Beechnut</name>
    <dbReference type="NCBI Taxonomy" id="28930"/>
    <lineage>
        <taxon>Eukaryota</taxon>
        <taxon>Viridiplantae</taxon>
        <taxon>Streptophyta</taxon>
        <taxon>Embryophyta</taxon>
        <taxon>Tracheophyta</taxon>
        <taxon>Spermatophyta</taxon>
        <taxon>Magnoliopsida</taxon>
        <taxon>eudicotyledons</taxon>
        <taxon>Gunneridae</taxon>
        <taxon>Pentapetalae</taxon>
        <taxon>rosids</taxon>
        <taxon>fabids</taxon>
        <taxon>Fagales</taxon>
        <taxon>Fagaceae</taxon>
        <taxon>Fagus</taxon>
    </lineage>
</organism>